<organism evidence="1 2">
    <name type="scientific">Chryseobacterium viscerum</name>
    <dbReference type="NCBI Taxonomy" id="1037377"/>
    <lineage>
        <taxon>Bacteria</taxon>
        <taxon>Pseudomonadati</taxon>
        <taxon>Bacteroidota</taxon>
        <taxon>Flavobacteriia</taxon>
        <taxon>Flavobacteriales</taxon>
        <taxon>Weeksellaceae</taxon>
        <taxon>Chryseobacterium group</taxon>
        <taxon>Chryseobacterium</taxon>
    </lineage>
</organism>
<comment type="caution">
    <text evidence="1">The sequence shown here is derived from an EMBL/GenBank/DDBJ whole genome shotgun (WGS) entry which is preliminary data.</text>
</comment>
<proteinExistence type="predicted"/>
<accession>A0A316WBS4</accession>
<dbReference type="Pfam" id="PF14060">
    <property type="entry name" value="DUF4252"/>
    <property type="match status" value="1"/>
</dbReference>
<evidence type="ECO:0000313" key="1">
    <source>
        <dbReference type="EMBL" id="PWN58865.1"/>
    </source>
</evidence>
<evidence type="ECO:0000313" key="2">
    <source>
        <dbReference type="Proteomes" id="UP000236413"/>
    </source>
</evidence>
<dbReference type="Proteomes" id="UP000236413">
    <property type="component" value="Unassembled WGS sequence"/>
</dbReference>
<protein>
    <submittedName>
        <fullName evidence="1">DUF4252 domain-containing protein</fullName>
    </submittedName>
</protein>
<gene>
    <name evidence="1" type="ORF">C1634_019795</name>
</gene>
<dbReference type="EMBL" id="PPEG02000009">
    <property type="protein sequence ID" value="PWN58865.1"/>
    <property type="molecule type" value="Genomic_DNA"/>
</dbReference>
<name>A0A316WBS4_9FLAO</name>
<reference evidence="1 2" key="1">
    <citation type="submission" date="2018-04" db="EMBL/GenBank/DDBJ databases">
        <title>Chryseobacterium oncorhynchi 701B-08T from rainbow trout, and Chryseobacterium viscerum 687B-08T from diseased fish.</title>
        <authorList>
            <person name="Jeong J.-J."/>
            <person name="Lee Y.J."/>
            <person name="Pathiraja D."/>
            <person name="Park B."/>
            <person name="Choi I.-G."/>
            <person name="Kim K.D."/>
        </authorList>
    </citation>
    <scope>NUCLEOTIDE SEQUENCE [LARGE SCALE GENOMIC DNA]</scope>
    <source>
        <strain evidence="1 2">687B-08</strain>
    </source>
</reference>
<dbReference type="PROSITE" id="PS51257">
    <property type="entry name" value="PROKAR_LIPOPROTEIN"/>
    <property type="match status" value="1"/>
</dbReference>
<dbReference type="RefSeq" id="WP_103231271.1">
    <property type="nucleotide sequence ID" value="NZ_PPEG02000009.1"/>
</dbReference>
<dbReference type="InterPro" id="IPR025348">
    <property type="entry name" value="DUF4252"/>
</dbReference>
<sequence length="168" mass="19059">MKTLKNIFLAILTISMLQSCIVSEKPNIDFFQNSKYDFKGARFASINVPMVLAKSYIKKALREEGESEETINLVKKASKIKVLTVTNGSKEMLNDYTQYLNDNHYEEWATIKHDGDNINVRVKQDGDVIKNMLLTVGSNNHEMVFVDVKGNFTTNDISKMINSISVNN</sequence>
<dbReference type="AlphaFoldDB" id="A0A316WBS4"/>